<dbReference type="AlphaFoldDB" id="A0A0R2UHX9"/>
<evidence type="ECO:0008006" key="4">
    <source>
        <dbReference type="Google" id="ProtNLM"/>
    </source>
</evidence>
<dbReference type="InterPro" id="IPR021457">
    <property type="entry name" value="DUF3108"/>
</dbReference>
<dbReference type="EMBL" id="LICA01000035">
    <property type="protein sequence ID" value="KRO96797.1"/>
    <property type="molecule type" value="Genomic_DNA"/>
</dbReference>
<comment type="caution">
    <text evidence="2">The sequence shown here is derived from an EMBL/GenBank/DDBJ whole genome shotgun (WGS) entry which is preliminary data.</text>
</comment>
<proteinExistence type="predicted"/>
<feature type="chain" id="PRO_5006425388" description="DUF3108 domain-containing protein" evidence="1">
    <location>
        <begin position="33"/>
        <end position="259"/>
    </location>
</feature>
<protein>
    <recommendedName>
        <fullName evidence="4">DUF3108 domain-containing protein</fullName>
    </recommendedName>
</protein>
<evidence type="ECO:0000256" key="1">
    <source>
        <dbReference type="SAM" id="SignalP"/>
    </source>
</evidence>
<evidence type="ECO:0000313" key="3">
    <source>
        <dbReference type="Proteomes" id="UP000051213"/>
    </source>
</evidence>
<name>A0A0R2UHX9_9GAMM</name>
<dbReference type="Proteomes" id="UP000051213">
    <property type="component" value="Unassembled WGS sequence"/>
</dbReference>
<sequence>MNRPAKLQKLTRGIGLITISSALTLLSPGATATPSKNTLIASYSAEYSANYSGFDIKAHHQLRRLDDGSYSETLDAKSILGKIKESAKFVVNEQQQIIPYEYNYKRSLVGISRVENQVFDWPNKQLRYAKNDKVQLVDLELGTLDIVTHKLQLRRDLKQGKTVFSYPVMARDEPKQYDYEIVASEVLTTAIGALNTTKIRRIYDNSTRETVIWLATDWDFLLVQLSHTEKGDSHQLKIIEGRVNDRDILPLGSTEEKEP</sequence>
<keyword evidence="1" id="KW-0732">Signal</keyword>
<dbReference type="Pfam" id="PF11306">
    <property type="entry name" value="DUF3108"/>
    <property type="match status" value="1"/>
</dbReference>
<gene>
    <name evidence="2" type="ORF">ABS24_10595</name>
</gene>
<feature type="signal peptide" evidence="1">
    <location>
        <begin position="1"/>
        <end position="32"/>
    </location>
</feature>
<evidence type="ECO:0000313" key="2">
    <source>
        <dbReference type="EMBL" id="KRO96797.1"/>
    </source>
</evidence>
<accession>A0A0R2UHX9</accession>
<organism evidence="2 3">
    <name type="scientific">SAR92 bacterium BACL26 MAG-121220-bin70</name>
    <dbReference type="NCBI Taxonomy" id="1655626"/>
    <lineage>
        <taxon>Bacteria</taxon>
        <taxon>Pseudomonadati</taxon>
        <taxon>Pseudomonadota</taxon>
        <taxon>Gammaproteobacteria</taxon>
        <taxon>Cellvibrionales</taxon>
        <taxon>Porticoccaceae</taxon>
        <taxon>SAR92 clade</taxon>
    </lineage>
</organism>
<reference evidence="2 3" key="1">
    <citation type="submission" date="2015-10" db="EMBL/GenBank/DDBJ databases">
        <title>Metagenome-Assembled Genomes uncover a global brackish microbiome.</title>
        <authorList>
            <person name="Hugerth L.W."/>
            <person name="Larsson J."/>
            <person name="Alneberg J."/>
            <person name="Lindh M.V."/>
            <person name="Legrand C."/>
            <person name="Pinhassi J."/>
            <person name="Andersson A.F."/>
        </authorList>
    </citation>
    <scope>NUCLEOTIDE SEQUENCE [LARGE SCALE GENOMIC DNA]</scope>
    <source>
        <strain evidence="2">BACL26 MAG-121220-bin70</strain>
    </source>
</reference>